<evidence type="ECO:0000313" key="2">
    <source>
        <dbReference type="Proteomes" id="UP001189915"/>
    </source>
</evidence>
<gene>
    <name evidence="1" type="ORF">LMG18091_01517</name>
</gene>
<keyword evidence="2" id="KW-1185">Reference proteome</keyword>
<comment type="caution">
    <text evidence="1">The sequence shown here is derived from an EMBL/GenBank/DDBJ whole genome shotgun (WGS) entry which is preliminary data.</text>
</comment>
<accession>A0AAD2EM04</accession>
<dbReference type="Proteomes" id="UP001189915">
    <property type="component" value="Unassembled WGS sequence"/>
</dbReference>
<dbReference type="EMBL" id="CATWAF010000002">
    <property type="protein sequence ID" value="CAJ0691858.1"/>
    <property type="molecule type" value="Genomic_DNA"/>
</dbReference>
<protein>
    <submittedName>
        <fullName evidence="1">Uncharacterized protein</fullName>
    </submittedName>
</protein>
<organism evidence="1 2">
    <name type="scientific">Ralstonia wenshanensis</name>
    <dbReference type="NCBI Taxonomy" id="2842456"/>
    <lineage>
        <taxon>Bacteria</taxon>
        <taxon>Pseudomonadati</taxon>
        <taxon>Pseudomonadota</taxon>
        <taxon>Betaproteobacteria</taxon>
        <taxon>Burkholderiales</taxon>
        <taxon>Burkholderiaceae</taxon>
        <taxon>Ralstonia</taxon>
    </lineage>
</organism>
<reference evidence="1 2" key="1">
    <citation type="submission" date="2023-07" db="EMBL/GenBank/DDBJ databases">
        <authorList>
            <person name="Peeters C."/>
        </authorList>
    </citation>
    <scope>NUCLEOTIDE SEQUENCE [LARGE SCALE GENOMIC DNA]</scope>
    <source>
        <strain evidence="1 2">LMG 18091</strain>
    </source>
</reference>
<evidence type="ECO:0000313" key="1">
    <source>
        <dbReference type="EMBL" id="CAJ0691858.1"/>
    </source>
</evidence>
<sequence length="100" mass="11319">MVSQLDLDTVSVYVLDRTADGRQMQLGRVTGIWRERGRFDDADKMPWFWYGTDSGEMKPCLYGQLAEGVPSDLVSEVMFDEQSVGTTTQVRGKTYDASRL</sequence>
<proteinExistence type="predicted"/>
<name>A0AAD2EM04_9RALS</name>
<dbReference type="AlphaFoldDB" id="A0AAD2EM04"/>